<evidence type="ECO:0000259" key="2">
    <source>
        <dbReference type="PROSITE" id="PS50943"/>
    </source>
</evidence>
<proteinExistence type="predicted"/>
<keyword evidence="1" id="KW-0175">Coiled coil</keyword>
<protein>
    <recommendedName>
        <fullName evidence="2">HTH cro/C1-type domain-containing protein</fullName>
    </recommendedName>
</protein>
<accession>A0A974Y4D5</accession>
<organism evidence="3 4">
    <name type="scientific">Azospira restricta</name>
    <dbReference type="NCBI Taxonomy" id="404405"/>
    <lineage>
        <taxon>Bacteria</taxon>
        <taxon>Pseudomonadati</taxon>
        <taxon>Pseudomonadota</taxon>
        <taxon>Betaproteobacteria</taxon>
        <taxon>Rhodocyclales</taxon>
        <taxon>Rhodocyclaceae</taxon>
        <taxon>Azospira</taxon>
    </lineage>
</organism>
<evidence type="ECO:0000256" key="1">
    <source>
        <dbReference type="SAM" id="Coils"/>
    </source>
</evidence>
<dbReference type="GO" id="GO:0003677">
    <property type="term" value="F:DNA binding"/>
    <property type="evidence" value="ECO:0007669"/>
    <property type="project" value="InterPro"/>
</dbReference>
<dbReference type="AlphaFoldDB" id="A0A974Y4D5"/>
<reference evidence="3" key="1">
    <citation type="submission" date="2020-11" db="EMBL/GenBank/DDBJ databases">
        <title>Azospira restricta DSM 18626 genome sequence.</title>
        <authorList>
            <person name="Moe W.M."/>
        </authorList>
    </citation>
    <scope>NUCLEOTIDE SEQUENCE</scope>
    <source>
        <strain evidence="3">DSM 18626</strain>
    </source>
</reference>
<sequence>MPNIAAVLKEEIARVSRREVRGETEKLKKASAQYRAQIAELKRQVAALQKEVASLAKMNRQAKPVAPEIDGGKIRWSPNRLKAHRERLELSAEKFGKLFNVSGQTVYNWEGGTRPGKEHLAMIAQVRKLSKRQAHAIVEAKA</sequence>
<dbReference type="KEGG" id="ares:IWH25_03505"/>
<name>A0A974Y4D5_9RHOO</name>
<dbReference type="InterPro" id="IPR010982">
    <property type="entry name" value="Lambda_DNA-bd_dom_sf"/>
</dbReference>
<dbReference type="CDD" id="cd00093">
    <property type="entry name" value="HTH_XRE"/>
    <property type="match status" value="1"/>
</dbReference>
<evidence type="ECO:0000313" key="3">
    <source>
        <dbReference type="EMBL" id="QRJ64430.1"/>
    </source>
</evidence>
<dbReference type="PROSITE" id="PS50943">
    <property type="entry name" value="HTH_CROC1"/>
    <property type="match status" value="1"/>
</dbReference>
<dbReference type="EMBL" id="CP064781">
    <property type="protein sequence ID" value="QRJ64430.1"/>
    <property type="molecule type" value="Genomic_DNA"/>
</dbReference>
<gene>
    <name evidence="3" type="ORF">IWH25_03505</name>
</gene>
<dbReference type="InterPro" id="IPR001387">
    <property type="entry name" value="Cro/C1-type_HTH"/>
</dbReference>
<feature type="coiled-coil region" evidence="1">
    <location>
        <begin position="24"/>
        <end position="58"/>
    </location>
</feature>
<dbReference type="Gene3D" id="1.20.5.170">
    <property type="match status" value="1"/>
</dbReference>
<dbReference type="RefSeq" id="WP_203387974.1">
    <property type="nucleotide sequence ID" value="NZ_CP064781.1"/>
</dbReference>
<feature type="domain" description="HTH cro/C1-type" evidence="2">
    <location>
        <begin position="81"/>
        <end position="126"/>
    </location>
</feature>
<dbReference type="Proteomes" id="UP000663444">
    <property type="component" value="Chromosome"/>
</dbReference>
<keyword evidence="4" id="KW-1185">Reference proteome</keyword>
<dbReference type="SUPFAM" id="SSF47413">
    <property type="entry name" value="lambda repressor-like DNA-binding domains"/>
    <property type="match status" value="1"/>
</dbReference>
<dbReference type="Gene3D" id="1.10.260.40">
    <property type="entry name" value="lambda repressor-like DNA-binding domains"/>
    <property type="match status" value="1"/>
</dbReference>
<evidence type="ECO:0000313" key="4">
    <source>
        <dbReference type="Proteomes" id="UP000663444"/>
    </source>
</evidence>